<sequence length="37" mass="4272">MRQEKEFPMNTPELSRQQALSGVFFVPDFLSGLRAML</sequence>
<evidence type="ECO:0000313" key="2">
    <source>
        <dbReference type="Proteomes" id="UP000186607"/>
    </source>
</evidence>
<reference evidence="1 2" key="1">
    <citation type="submission" date="2017-01" db="EMBL/GenBank/DDBJ databases">
        <title>Genome Analysis of Deinococcus marmoris KOPRI26562.</title>
        <authorList>
            <person name="Kim J.H."/>
            <person name="Oh H.-M."/>
        </authorList>
    </citation>
    <scope>NUCLEOTIDE SEQUENCE [LARGE SCALE GENOMIC DNA]</scope>
    <source>
        <strain evidence="1 2">KOPRI26562</strain>
    </source>
</reference>
<comment type="caution">
    <text evidence="1">The sequence shown here is derived from an EMBL/GenBank/DDBJ whole genome shotgun (WGS) entry which is preliminary data.</text>
</comment>
<protein>
    <submittedName>
        <fullName evidence="1">Uncharacterized protein</fullName>
    </submittedName>
</protein>
<evidence type="ECO:0000313" key="1">
    <source>
        <dbReference type="EMBL" id="OLV16667.1"/>
    </source>
</evidence>
<dbReference type="STRING" id="249408.BOO71_0011317"/>
<proteinExistence type="predicted"/>
<name>A0A1U7NUT6_9DEIO</name>
<dbReference type="AlphaFoldDB" id="A0A1U7NUT6"/>
<organism evidence="1 2">
    <name type="scientific">Deinococcus marmoris</name>
    <dbReference type="NCBI Taxonomy" id="249408"/>
    <lineage>
        <taxon>Bacteria</taxon>
        <taxon>Thermotogati</taxon>
        <taxon>Deinococcota</taxon>
        <taxon>Deinococci</taxon>
        <taxon>Deinococcales</taxon>
        <taxon>Deinococcaceae</taxon>
        <taxon>Deinococcus</taxon>
    </lineage>
</organism>
<dbReference type="EMBL" id="MSTI01000135">
    <property type="protein sequence ID" value="OLV16667.1"/>
    <property type="molecule type" value="Genomic_DNA"/>
</dbReference>
<dbReference type="Proteomes" id="UP000186607">
    <property type="component" value="Unassembled WGS sequence"/>
</dbReference>
<accession>A0A1U7NUT6</accession>
<gene>
    <name evidence="1" type="ORF">BOO71_0011317</name>
</gene>
<keyword evidence="2" id="KW-1185">Reference proteome</keyword>